<evidence type="ECO:0000259" key="1">
    <source>
        <dbReference type="PROSITE" id="PS50011"/>
    </source>
</evidence>
<dbReference type="eggNOG" id="KOG0192">
    <property type="taxonomic scope" value="Eukaryota"/>
</dbReference>
<keyword evidence="3" id="KW-1185">Reference proteome</keyword>
<gene>
    <name evidence="2" type="primary">LOC102714772</name>
</gene>
<feature type="domain" description="Protein kinase" evidence="1">
    <location>
        <begin position="50"/>
        <end position="312"/>
    </location>
</feature>
<dbReference type="PRINTS" id="PR00109">
    <property type="entry name" value="TYRKINASE"/>
</dbReference>
<evidence type="ECO:0000313" key="2">
    <source>
        <dbReference type="EnsemblPlants" id="OB10G18120.1"/>
    </source>
</evidence>
<dbReference type="HOGENOM" id="CLU_000288_7_35_1"/>
<dbReference type="SUPFAM" id="SSF56112">
    <property type="entry name" value="Protein kinase-like (PK-like)"/>
    <property type="match status" value="1"/>
</dbReference>
<dbReference type="RefSeq" id="XP_006662364.1">
    <property type="nucleotide sequence ID" value="XM_006662301.2"/>
</dbReference>
<dbReference type="Gramene" id="OB10G18120.1">
    <property type="protein sequence ID" value="OB10G18120.1"/>
    <property type="gene ID" value="OB10G18120"/>
</dbReference>
<organism evidence="2">
    <name type="scientific">Oryza brachyantha</name>
    <name type="common">malo sina</name>
    <dbReference type="NCBI Taxonomy" id="4533"/>
    <lineage>
        <taxon>Eukaryota</taxon>
        <taxon>Viridiplantae</taxon>
        <taxon>Streptophyta</taxon>
        <taxon>Embryophyta</taxon>
        <taxon>Tracheophyta</taxon>
        <taxon>Spermatophyta</taxon>
        <taxon>Magnoliopsida</taxon>
        <taxon>Liliopsida</taxon>
        <taxon>Poales</taxon>
        <taxon>Poaceae</taxon>
        <taxon>BOP clade</taxon>
        <taxon>Oryzoideae</taxon>
        <taxon>Oryzeae</taxon>
        <taxon>Oryzinae</taxon>
        <taxon>Oryza</taxon>
    </lineage>
</organism>
<evidence type="ECO:0000313" key="3">
    <source>
        <dbReference type="Proteomes" id="UP000006038"/>
    </source>
</evidence>
<dbReference type="InterPro" id="IPR001245">
    <property type="entry name" value="Ser-Thr/Tyr_kinase_cat_dom"/>
</dbReference>
<dbReference type="PROSITE" id="PS50011">
    <property type="entry name" value="PROTEIN_KINASE_DOM"/>
    <property type="match status" value="1"/>
</dbReference>
<dbReference type="InterPro" id="IPR011009">
    <property type="entry name" value="Kinase-like_dom_sf"/>
</dbReference>
<reference evidence="2" key="1">
    <citation type="journal article" date="2013" name="Nat. Commun.">
        <title>Whole-genome sequencing of Oryza brachyantha reveals mechanisms underlying Oryza genome evolution.</title>
        <authorList>
            <person name="Chen J."/>
            <person name="Huang Q."/>
            <person name="Gao D."/>
            <person name="Wang J."/>
            <person name="Lang Y."/>
            <person name="Liu T."/>
            <person name="Li B."/>
            <person name="Bai Z."/>
            <person name="Luis Goicoechea J."/>
            <person name="Liang C."/>
            <person name="Chen C."/>
            <person name="Zhang W."/>
            <person name="Sun S."/>
            <person name="Liao Y."/>
            <person name="Zhang X."/>
            <person name="Yang L."/>
            <person name="Song C."/>
            <person name="Wang M."/>
            <person name="Shi J."/>
            <person name="Liu G."/>
            <person name="Liu J."/>
            <person name="Zhou H."/>
            <person name="Zhou W."/>
            <person name="Yu Q."/>
            <person name="An N."/>
            <person name="Chen Y."/>
            <person name="Cai Q."/>
            <person name="Wang B."/>
            <person name="Liu B."/>
            <person name="Min J."/>
            <person name="Huang Y."/>
            <person name="Wu H."/>
            <person name="Li Z."/>
            <person name="Zhang Y."/>
            <person name="Yin Y."/>
            <person name="Song W."/>
            <person name="Jiang J."/>
            <person name="Jackson S.A."/>
            <person name="Wing R.A."/>
            <person name="Wang J."/>
            <person name="Chen M."/>
        </authorList>
    </citation>
    <scope>NUCLEOTIDE SEQUENCE [LARGE SCALE GENOMIC DNA]</scope>
    <source>
        <strain evidence="2">cv. IRGC 101232</strain>
    </source>
</reference>
<dbReference type="PIRSF" id="PIRSF000654">
    <property type="entry name" value="Integrin-linked_kinase"/>
    <property type="match status" value="1"/>
</dbReference>
<dbReference type="Pfam" id="PF07714">
    <property type="entry name" value="PK_Tyr_Ser-Thr"/>
    <property type="match status" value="1"/>
</dbReference>
<sequence>MEEEGYVRGDLLDLSSTDIQLDETMVGSSSSSNASGEVPTAPWQIDLSMLQIDDFIKQEPHAMMFHGKYDGCDVVVKLLEWGHVMPEQIVRLGESLRDVAAAWREMDHPSIAKLVGAFVGVSPPPGTTSFVLVEPLTGGTLKEYLIKNIECKLPYKKVVNFALAMARGLSYLHSRKIEHRNVKTDNMLLNDELNLKITDFGVACIESDLKDMTGQTDKLRYMAPEVLDGKPYNKKCDVYSFGICLWEIYCCEMPYKDVGSAEITSAVLHKQMRPKIPKCCPQDMACIMRRCWDAEPTSRPEMQDIVDMLEKLDTRKGRGMVPVRKPSYCFCFSIRRRGS</sequence>
<dbReference type="OrthoDB" id="4062651at2759"/>
<proteinExistence type="predicted"/>
<dbReference type="GO" id="GO:0005886">
    <property type="term" value="C:plasma membrane"/>
    <property type="evidence" value="ECO:0007669"/>
    <property type="project" value="TreeGrafter"/>
</dbReference>
<dbReference type="STRING" id="4533.J3N2R4"/>
<name>J3N2R4_ORYBR</name>
<dbReference type="EnsemblPlants" id="OB10G18120.1">
    <property type="protein sequence ID" value="OB10G18120.1"/>
    <property type="gene ID" value="OB10G18120"/>
</dbReference>
<dbReference type="KEGG" id="obr:102714772"/>
<accession>J3N2R4</accession>
<dbReference type="GO" id="GO:0005524">
    <property type="term" value="F:ATP binding"/>
    <property type="evidence" value="ECO:0007669"/>
    <property type="project" value="InterPro"/>
</dbReference>
<dbReference type="PANTHER" id="PTHR44329">
    <property type="entry name" value="SERINE/THREONINE-PROTEIN KINASE TNNI3K-RELATED"/>
    <property type="match status" value="1"/>
</dbReference>
<dbReference type="Gene3D" id="3.30.200.20">
    <property type="entry name" value="Phosphorylase Kinase, domain 1"/>
    <property type="match status" value="1"/>
</dbReference>
<dbReference type="GeneID" id="102714772"/>
<dbReference type="InterPro" id="IPR051681">
    <property type="entry name" value="Ser/Thr_Kinases-Pseudokinases"/>
</dbReference>
<dbReference type="AlphaFoldDB" id="J3N2R4"/>
<dbReference type="Proteomes" id="UP000006038">
    <property type="component" value="Chromosome 10"/>
</dbReference>
<dbReference type="PANTHER" id="PTHR44329:SF287">
    <property type="entry name" value="OS12G0605900 PROTEIN"/>
    <property type="match status" value="1"/>
</dbReference>
<dbReference type="GO" id="GO:0004674">
    <property type="term" value="F:protein serine/threonine kinase activity"/>
    <property type="evidence" value="ECO:0007669"/>
    <property type="project" value="TreeGrafter"/>
</dbReference>
<dbReference type="Gene3D" id="1.10.510.10">
    <property type="entry name" value="Transferase(Phosphotransferase) domain 1"/>
    <property type="match status" value="1"/>
</dbReference>
<reference evidence="2" key="2">
    <citation type="submission" date="2013-04" db="UniProtKB">
        <authorList>
            <consortium name="EnsemblPlants"/>
        </authorList>
    </citation>
    <scope>IDENTIFICATION</scope>
</reference>
<protein>
    <recommendedName>
        <fullName evidence="1">Protein kinase domain-containing protein</fullName>
    </recommendedName>
</protein>
<dbReference type="InterPro" id="IPR000719">
    <property type="entry name" value="Prot_kinase_dom"/>
</dbReference>